<dbReference type="AlphaFoldDB" id="A0AAV4R714"/>
<comment type="caution">
    <text evidence="2">The sequence shown here is derived from an EMBL/GenBank/DDBJ whole genome shotgun (WGS) entry which is preliminary data.</text>
</comment>
<accession>A0AAV4R714</accession>
<name>A0AAV4R714_CAEEX</name>
<gene>
    <name evidence="2" type="ORF">CEXT_581801</name>
</gene>
<keyword evidence="3" id="KW-1185">Reference proteome</keyword>
<dbReference type="EMBL" id="BPLR01007294">
    <property type="protein sequence ID" value="GIY15873.1"/>
    <property type="molecule type" value="Genomic_DNA"/>
</dbReference>
<evidence type="ECO:0000313" key="2">
    <source>
        <dbReference type="EMBL" id="GIY15873.1"/>
    </source>
</evidence>
<protein>
    <recommendedName>
        <fullName evidence="4">Secreted protein</fullName>
    </recommendedName>
</protein>
<keyword evidence="1" id="KW-0732">Signal</keyword>
<evidence type="ECO:0008006" key="4">
    <source>
        <dbReference type="Google" id="ProtNLM"/>
    </source>
</evidence>
<dbReference type="Proteomes" id="UP001054945">
    <property type="component" value="Unassembled WGS sequence"/>
</dbReference>
<proteinExistence type="predicted"/>
<reference evidence="2 3" key="1">
    <citation type="submission" date="2021-06" db="EMBL/GenBank/DDBJ databases">
        <title>Caerostris extrusa draft genome.</title>
        <authorList>
            <person name="Kono N."/>
            <person name="Arakawa K."/>
        </authorList>
    </citation>
    <scope>NUCLEOTIDE SEQUENCE [LARGE SCALE GENOMIC DNA]</scope>
</reference>
<evidence type="ECO:0000256" key="1">
    <source>
        <dbReference type="SAM" id="SignalP"/>
    </source>
</evidence>
<organism evidence="2 3">
    <name type="scientific">Caerostris extrusa</name>
    <name type="common">Bark spider</name>
    <name type="synonym">Caerostris bankana</name>
    <dbReference type="NCBI Taxonomy" id="172846"/>
    <lineage>
        <taxon>Eukaryota</taxon>
        <taxon>Metazoa</taxon>
        <taxon>Ecdysozoa</taxon>
        <taxon>Arthropoda</taxon>
        <taxon>Chelicerata</taxon>
        <taxon>Arachnida</taxon>
        <taxon>Araneae</taxon>
        <taxon>Araneomorphae</taxon>
        <taxon>Entelegynae</taxon>
        <taxon>Araneoidea</taxon>
        <taxon>Araneidae</taxon>
        <taxon>Caerostris</taxon>
    </lineage>
</organism>
<evidence type="ECO:0000313" key="3">
    <source>
        <dbReference type="Proteomes" id="UP001054945"/>
    </source>
</evidence>
<sequence>MLAVAFLLLFSLLLFYLQRQKPWKKNPPATGEKLILHASKFCAVQRSPALALSSTGIRRRARINYPAPLSPGRFLLLHKKDCDSSHSSTVGFPAFEGLTVSLPM</sequence>
<feature type="chain" id="PRO_5043697068" description="Secreted protein" evidence="1">
    <location>
        <begin position="20"/>
        <end position="104"/>
    </location>
</feature>
<feature type="signal peptide" evidence="1">
    <location>
        <begin position="1"/>
        <end position="19"/>
    </location>
</feature>